<dbReference type="Gene3D" id="1.10.1200.10">
    <property type="entry name" value="ACP-like"/>
    <property type="match status" value="1"/>
</dbReference>
<dbReference type="InterPro" id="IPR036736">
    <property type="entry name" value="ACP-like_sf"/>
</dbReference>
<accession>A0A0F9FWI4</accession>
<organism evidence="2">
    <name type="scientific">marine sediment metagenome</name>
    <dbReference type="NCBI Taxonomy" id="412755"/>
    <lineage>
        <taxon>unclassified sequences</taxon>
        <taxon>metagenomes</taxon>
        <taxon>ecological metagenomes</taxon>
    </lineage>
</organism>
<name>A0A0F9FWI4_9ZZZZ</name>
<gene>
    <name evidence="2" type="ORF">LCGC14_1902090</name>
</gene>
<sequence>MGLDSVELVVYVEDKFGISIPDAECEKIYTVQDFSDSVFKRISVNPTEKCLTQIIFYRIRKAFQTLDLSKEQIKPDSQISDLLTQAELKTNWNKIENELGLKLPELVALDFNQNLDTHVKILGFRTFKRTQPVTKGTIRQLIDWKISLNFDKTIDINKITDKYEVERIISGIISDRMGIPINEIELKHSITNDLGID</sequence>
<proteinExistence type="predicted"/>
<dbReference type="AlphaFoldDB" id="A0A0F9FWI4"/>
<dbReference type="PROSITE" id="PS50075">
    <property type="entry name" value="CARRIER"/>
    <property type="match status" value="1"/>
</dbReference>
<dbReference type="SUPFAM" id="SSF47336">
    <property type="entry name" value="ACP-like"/>
    <property type="match status" value="1"/>
</dbReference>
<evidence type="ECO:0000313" key="2">
    <source>
        <dbReference type="EMBL" id="KKL90698.1"/>
    </source>
</evidence>
<dbReference type="EMBL" id="LAZR01019942">
    <property type="protein sequence ID" value="KKL90698.1"/>
    <property type="molecule type" value="Genomic_DNA"/>
</dbReference>
<evidence type="ECO:0000259" key="1">
    <source>
        <dbReference type="PROSITE" id="PS50075"/>
    </source>
</evidence>
<comment type="caution">
    <text evidence="2">The sequence shown here is derived from an EMBL/GenBank/DDBJ whole genome shotgun (WGS) entry which is preliminary data.</text>
</comment>
<dbReference type="InterPro" id="IPR009081">
    <property type="entry name" value="PP-bd_ACP"/>
</dbReference>
<protein>
    <recommendedName>
        <fullName evidence="1">Carrier domain-containing protein</fullName>
    </recommendedName>
</protein>
<feature type="domain" description="Carrier" evidence="1">
    <location>
        <begin position="1"/>
        <end position="42"/>
    </location>
</feature>
<reference evidence="2" key="1">
    <citation type="journal article" date="2015" name="Nature">
        <title>Complex archaea that bridge the gap between prokaryotes and eukaryotes.</title>
        <authorList>
            <person name="Spang A."/>
            <person name="Saw J.H."/>
            <person name="Jorgensen S.L."/>
            <person name="Zaremba-Niedzwiedzka K."/>
            <person name="Martijn J."/>
            <person name="Lind A.E."/>
            <person name="van Eijk R."/>
            <person name="Schleper C."/>
            <person name="Guy L."/>
            <person name="Ettema T.J."/>
        </authorList>
    </citation>
    <scope>NUCLEOTIDE SEQUENCE</scope>
</reference>